<dbReference type="RefSeq" id="WP_095670534.1">
    <property type="nucleotide sequence ID" value="NZ_CP016769.1"/>
</dbReference>
<dbReference type="Proteomes" id="UP000217144">
    <property type="component" value="Chromosome"/>
</dbReference>
<evidence type="ECO:0000313" key="2">
    <source>
        <dbReference type="Proteomes" id="UP000217144"/>
    </source>
</evidence>
<accession>A0AAC9YPI1</accession>
<keyword evidence="2" id="KW-1185">Reference proteome</keyword>
<reference evidence="1 2" key="1">
    <citation type="submission" date="2016-07" db="EMBL/GenBank/DDBJ databases">
        <title>High microdiversification within the ubiquitous acI lineage of Actinobacteria.</title>
        <authorList>
            <person name="Neuenschwander S.M."/>
            <person name="Salcher M."/>
            <person name="Ghai R."/>
            <person name="Pernthaler J."/>
        </authorList>
    </citation>
    <scope>NUCLEOTIDE SEQUENCE [LARGE SCALE GENOMIC DNA]</scope>
    <source>
        <strain evidence="1">MMS-21-148</strain>
    </source>
</reference>
<evidence type="ECO:0000313" key="1">
    <source>
        <dbReference type="EMBL" id="ASY10046.1"/>
    </source>
</evidence>
<evidence type="ECO:0008006" key="3">
    <source>
        <dbReference type="Google" id="ProtNLM"/>
    </source>
</evidence>
<gene>
    <name evidence="1" type="ORF">A1s21148_00400</name>
</gene>
<dbReference type="AlphaFoldDB" id="A0AAC9YPI1"/>
<proteinExistence type="predicted"/>
<dbReference type="EMBL" id="CP016769">
    <property type="protein sequence ID" value="ASY10046.1"/>
    <property type="molecule type" value="Genomic_DNA"/>
</dbReference>
<name>A0AAC9YPI1_9ACTN</name>
<dbReference type="KEGG" id="plan:A1s21148_00400"/>
<protein>
    <recommendedName>
        <fullName evidence="3">Glycosyltransferase</fullName>
    </recommendedName>
</protein>
<sequence>MSTGKVLLVGTVSNVASVLENELKRVLSALTYFSEVDVFLVESDSSDSTLQTLNSLSKTIPNFSYVTLGTLSPDIPNRIERLRYCRNTYVNHIRGEYSKKNLSYVIVADLDGMNSKISEIGVSSCFQDEIVWDACFSNQLGGYSDIYALRCKDWQDGDCFAELHNKRTAFMNESNKHFFFKNLRSLLNRNKIRKSTIYSKMRRIPKSLPWIQVDSAFGGFGIYKSAIFFDHNYDSWDRTGALVSEHVDLHLKIPDSKLYINPALINAYWNTYNVNRFILIRYTRFLIRKSSIIRKILKLMASNSYR</sequence>
<organism evidence="1 2">
    <name type="scientific">Candidatus Planktophila lacus</name>
    <dbReference type="NCBI Taxonomy" id="1884913"/>
    <lineage>
        <taxon>Bacteria</taxon>
        <taxon>Bacillati</taxon>
        <taxon>Actinomycetota</taxon>
        <taxon>Actinomycetes</taxon>
        <taxon>Candidatus Nanopelagicales</taxon>
        <taxon>Candidatus Nanopelagicaceae</taxon>
        <taxon>Candidatus Planktophila</taxon>
    </lineage>
</organism>